<evidence type="ECO:0000256" key="12">
    <source>
        <dbReference type="ARBA" id="ARBA00044550"/>
    </source>
</evidence>
<comment type="catalytic activity">
    <reaction evidence="9">
        <text>Couples ATP hydrolysis with the unwinding of duplex DNA by translocating in the 3'-5' direction.</text>
        <dbReference type="EC" id="5.6.2.4"/>
    </reaction>
</comment>
<sequence length="632" mass="71925">MKKTPEEVLKAHWGYDGFRGSQARIIQAVLDGSDVLALMPTGGGKSLCYQIPALVNPGVCIVISPLLALMEDQVADLKNRGIRALSLSGKLKPDDLGRLLDNVLYGKYDLLYLSPERLQQELVLSRLKELSVCLIAVDESHCISQWGFDFRPAYLKCAVLRDLHPNIPVMALTATATPKVLEDVETLLELKNPVVFKDSVHRPNLIYSVQKTEDKNYRMQQLLKNHQGSAIVYTNSRRSTVVLSEHLKQQGFSAASFHGGLPADVKSDRLKQWQSGKQKIMVATNAFGMGIDKSDVRLVIHYNVPETLEHYFQEAGRAGRDGQRAYAHVLLGPDDISRARNQFLGNLPSVADVLKTYQKLNSYLNIPYGERIETSFPFHLADFCQTYKLPINLTYNAMEILDRQGILSLSQEFWKRTRVRITTRKSELWEYFGRHPEMKETLQVLLRTYGGLFDFETLINTRLISQKLGTSERQISDRLDRMHKDGILELHQAQGDILLRFLVPREDEKTIYPFSEQIKTRRKIKEEKVAQMAAYLKNERKCRSMQLLSYFGETQKNPCGSCDVCLSQKPLDSSDLQAIEKNILMSLREGPKTSRELLENWAHPEGQTLECLQILLHKGMLILGSENQYILS</sequence>
<dbReference type="Gene3D" id="3.40.50.300">
    <property type="entry name" value="P-loop containing nucleotide triphosphate hydrolases"/>
    <property type="match status" value="2"/>
</dbReference>
<dbReference type="SMART" id="SM00487">
    <property type="entry name" value="DEXDc"/>
    <property type="match status" value="1"/>
</dbReference>
<gene>
    <name evidence="15" type="ORF">QU605_12020</name>
</gene>
<dbReference type="InterPro" id="IPR011545">
    <property type="entry name" value="DEAD/DEAH_box_helicase_dom"/>
</dbReference>
<name>A0ABT7WH12_9FLAO</name>
<keyword evidence="3" id="KW-0547">Nucleotide-binding</keyword>
<dbReference type="Gene3D" id="1.10.10.10">
    <property type="entry name" value="Winged helix-like DNA-binding domain superfamily/Winged helix DNA-binding domain"/>
    <property type="match status" value="1"/>
</dbReference>
<dbReference type="CDD" id="cd17920">
    <property type="entry name" value="DEXHc_RecQ"/>
    <property type="match status" value="1"/>
</dbReference>
<dbReference type="InterPro" id="IPR036388">
    <property type="entry name" value="WH-like_DNA-bd_sf"/>
</dbReference>
<feature type="domain" description="Helicase ATP-binding" evidence="13">
    <location>
        <begin position="26"/>
        <end position="194"/>
    </location>
</feature>
<evidence type="ECO:0000256" key="2">
    <source>
        <dbReference type="ARBA" id="ARBA00022723"/>
    </source>
</evidence>
<keyword evidence="16" id="KW-1185">Reference proteome</keyword>
<dbReference type="InterPro" id="IPR032284">
    <property type="entry name" value="RecQ_Zn-bd"/>
</dbReference>
<dbReference type="PANTHER" id="PTHR13710">
    <property type="entry name" value="DNA HELICASE RECQ FAMILY MEMBER"/>
    <property type="match status" value="1"/>
</dbReference>
<evidence type="ECO:0000259" key="14">
    <source>
        <dbReference type="PROSITE" id="PS51194"/>
    </source>
</evidence>
<proteinExistence type="inferred from homology"/>
<evidence type="ECO:0000256" key="4">
    <source>
        <dbReference type="ARBA" id="ARBA00022801"/>
    </source>
</evidence>
<keyword evidence="8" id="KW-0413">Isomerase</keyword>
<keyword evidence="2" id="KW-0479">Metal-binding</keyword>
<comment type="similarity">
    <text evidence="1">Belongs to the helicase family. RecQ subfamily.</text>
</comment>
<dbReference type="EMBL" id="JAUDUY010000006">
    <property type="protein sequence ID" value="MDM9632204.1"/>
    <property type="molecule type" value="Genomic_DNA"/>
</dbReference>
<comment type="caution">
    <text evidence="15">The sequence shown here is derived from an EMBL/GenBank/DDBJ whole genome shotgun (WGS) entry which is preliminary data.</text>
</comment>
<organism evidence="15 16">
    <name type="scientific">Robiginitalea aurantiaca</name>
    <dbReference type="NCBI Taxonomy" id="3056915"/>
    <lineage>
        <taxon>Bacteria</taxon>
        <taxon>Pseudomonadati</taxon>
        <taxon>Bacteroidota</taxon>
        <taxon>Flavobacteriia</taxon>
        <taxon>Flavobacteriales</taxon>
        <taxon>Flavobacteriaceae</taxon>
        <taxon>Robiginitalea</taxon>
    </lineage>
</organism>
<evidence type="ECO:0000256" key="8">
    <source>
        <dbReference type="ARBA" id="ARBA00023235"/>
    </source>
</evidence>
<evidence type="ECO:0000256" key="11">
    <source>
        <dbReference type="ARBA" id="ARBA00044535"/>
    </source>
</evidence>
<evidence type="ECO:0000256" key="6">
    <source>
        <dbReference type="ARBA" id="ARBA00022840"/>
    </source>
</evidence>
<reference evidence="15" key="1">
    <citation type="submission" date="2023-06" db="EMBL/GenBank/DDBJ databases">
        <title>Robiginitalea aurantiacus sp. nov. and Algoriphagus sediminis sp. nov., isolated from coastal sediment.</title>
        <authorList>
            <person name="Zhou Z.Y."/>
            <person name="An J."/>
            <person name="Jia Y.W."/>
            <person name="Du Z.J."/>
        </authorList>
    </citation>
    <scope>NUCLEOTIDE SEQUENCE</scope>
    <source>
        <strain evidence="15">M39</strain>
    </source>
</reference>
<keyword evidence="7" id="KW-0238">DNA-binding</keyword>
<dbReference type="PANTHER" id="PTHR13710:SF105">
    <property type="entry name" value="ATP-DEPENDENT DNA HELICASE Q1"/>
    <property type="match status" value="1"/>
</dbReference>
<protein>
    <recommendedName>
        <fullName evidence="11">ATP-dependent DNA helicase RecQ</fullName>
        <ecNumber evidence="10">5.6.2.4</ecNumber>
    </recommendedName>
    <alternativeName>
        <fullName evidence="12">DNA 3'-5' helicase RecQ</fullName>
    </alternativeName>
</protein>
<evidence type="ECO:0000256" key="9">
    <source>
        <dbReference type="ARBA" id="ARBA00034617"/>
    </source>
</evidence>
<dbReference type="InterPro" id="IPR027417">
    <property type="entry name" value="P-loop_NTPase"/>
</dbReference>
<accession>A0ABT7WH12</accession>
<dbReference type="NCBIfam" id="TIGR00614">
    <property type="entry name" value="recQ_fam"/>
    <property type="match status" value="1"/>
</dbReference>
<dbReference type="SMART" id="SM00490">
    <property type="entry name" value="HELICc"/>
    <property type="match status" value="1"/>
</dbReference>
<dbReference type="Pfam" id="PF00270">
    <property type="entry name" value="DEAD"/>
    <property type="match status" value="1"/>
</dbReference>
<feature type="domain" description="Helicase C-terminal" evidence="14">
    <location>
        <begin position="218"/>
        <end position="362"/>
    </location>
</feature>
<keyword evidence="5 15" id="KW-0347">Helicase</keyword>
<dbReference type="PROSITE" id="PS51194">
    <property type="entry name" value="HELICASE_CTER"/>
    <property type="match status" value="1"/>
</dbReference>
<dbReference type="SUPFAM" id="SSF52540">
    <property type="entry name" value="P-loop containing nucleoside triphosphate hydrolases"/>
    <property type="match status" value="1"/>
</dbReference>
<dbReference type="RefSeq" id="WP_289725569.1">
    <property type="nucleotide sequence ID" value="NZ_JAUDUY010000006.1"/>
</dbReference>
<keyword evidence="4" id="KW-0378">Hydrolase</keyword>
<evidence type="ECO:0000256" key="10">
    <source>
        <dbReference type="ARBA" id="ARBA00034808"/>
    </source>
</evidence>
<evidence type="ECO:0000256" key="3">
    <source>
        <dbReference type="ARBA" id="ARBA00022741"/>
    </source>
</evidence>
<evidence type="ECO:0000313" key="15">
    <source>
        <dbReference type="EMBL" id="MDM9632204.1"/>
    </source>
</evidence>
<dbReference type="Pfam" id="PF00271">
    <property type="entry name" value="Helicase_C"/>
    <property type="match status" value="1"/>
</dbReference>
<dbReference type="EC" id="5.6.2.4" evidence="10"/>
<dbReference type="Proteomes" id="UP001174839">
    <property type="component" value="Unassembled WGS sequence"/>
</dbReference>
<dbReference type="PROSITE" id="PS51192">
    <property type="entry name" value="HELICASE_ATP_BIND_1"/>
    <property type="match status" value="1"/>
</dbReference>
<dbReference type="Pfam" id="PF16124">
    <property type="entry name" value="RecQ_Zn_bind"/>
    <property type="match status" value="1"/>
</dbReference>
<evidence type="ECO:0000313" key="16">
    <source>
        <dbReference type="Proteomes" id="UP001174839"/>
    </source>
</evidence>
<evidence type="ECO:0000259" key="13">
    <source>
        <dbReference type="PROSITE" id="PS51192"/>
    </source>
</evidence>
<dbReference type="InterPro" id="IPR004589">
    <property type="entry name" value="DNA_helicase_ATP-dep_RecQ"/>
</dbReference>
<dbReference type="GO" id="GO:0004386">
    <property type="term" value="F:helicase activity"/>
    <property type="evidence" value="ECO:0007669"/>
    <property type="project" value="UniProtKB-KW"/>
</dbReference>
<evidence type="ECO:0000256" key="7">
    <source>
        <dbReference type="ARBA" id="ARBA00023125"/>
    </source>
</evidence>
<dbReference type="InterPro" id="IPR001650">
    <property type="entry name" value="Helicase_C-like"/>
</dbReference>
<evidence type="ECO:0000256" key="1">
    <source>
        <dbReference type="ARBA" id="ARBA00005446"/>
    </source>
</evidence>
<keyword evidence="6" id="KW-0067">ATP-binding</keyword>
<evidence type="ECO:0000256" key="5">
    <source>
        <dbReference type="ARBA" id="ARBA00022806"/>
    </source>
</evidence>
<dbReference type="InterPro" id="IPR014001">
    <property type="entry name" value="Helicase_ATP-bd"/>
</dbReference>